<accession>A0A2P2KWE2</accession>
<name>A0A2P2KWE2_RHIMU</name>
<organism evidence="1">
    <name type="scientific">Rhizophora mucronata</name>
    <name type="common">Asiatic mangrove</name>
    <dbReference type="NCBI Taxonomy" id="61149"/>
    <lineage>
        <taxon>Eukaryota</taxon>
        <taxon>Viridiplantae</taxon>
        <taxon>Streptophyta</taxon>
        <taxon>Embryophyta</taxon>
        <taxon>Tracheophyta</taxon>
        <taxon>Spermatophyta</taxon>
        <taxon>Magnoliopsida</taxon>
        <taxon>eudicotyledons</taxon>
        <taxon>Gunneridae</taxon>
        <taxon>Pentapetalae</taxon>
        <taxon>rosids</taxon>
        <taxon>fabids</taxon>
        <taxon>Malpighiales</taxon>
        <taxon>Rhizophoraceae</taxon>
        <taxon>Rhizophora</taxon>
    </lineage>
</organism>
<proteinExistence type="predicted"/>
<reference evidence="1" key="1">
    <citation type="submission" date="2018-02" db="EMBL/GenBank/DDBJ databases">
        <title>Rhizophora mucronata_Transcriptome.</title>
        <authorList>
            <person name="Meera S.P."/>
            <person name="Sreeshan A."/>
            <person name="Augustine A."/>
        </authorList>
    </citation>
    <scope>NUCLEOTIDE SEQUENCE</scope>
    <source>
        <tissue evidence="1">Leaf</tissue>
    </source>
</reference>
<sequence>MIILDCESVALFPWFSFSVLCLVRLCNDFLSENAVACTRAQCKHINYLLIECFYVCIPGFPALTSSSY</sequence>
<dbReference type="EMBL" id="GGEC01029509">
    <property type="protein sequence ID" value="MBX09993.1"/>
    <property type="molecule type" value="Transcribed_RNA"/>
</dbReference>
<protein>
    <submittedName>
        <fullName evidence="1">Uncharacterized protein</fullName>
    </submittedName>
</protein>
<dbReference type="AlphaFoldDB" id="A0A2P2KWE2"/>
<evidence type="ECO:0000313" key="1">
    <source>
        <dbReference type="EMBL" id="MBX09993.1"/>
    </source>
</evidence>